<name>A0A0E9PI49_ANGAN</name>
<organism evidence="1">
    <name type="scientific">Anguilla anguilla</name>
    <name type="common">European freshwater eel</name>
    <name type="synonym">Muraena anguilla</name>
    <dbReference type="NCBI Taxonomy" id="7936"/>
    <lineage>
        <taxon>Eukaryota</taxon>
        <taxon>Metazoa</taxon>
        <taxon>Chordata</taxon>
        <taxon>Craniata</taxon>
        <taxon>Vertebrata</taxon>
        <taxon>Euteleostomi</taxon>
        <taxon>Actinopterygii</taxon>
        <taxon>Neopterygii</taxon>
        <taxon>Teleostei</taxon>
        <taxon>Anguilliformes</taxon>
        <taxon>Anguillidae</taxon>
        <taxon>Anguilla</taxon>
    </lineage>
</organism>
<dbReference type="EMBL" id="GBXM01104615">
    <property type="protein sequence ID" value="JAH03962.1"/>
    <property type="molecule type" value="Transcribed_RNA"/>
</dbReference>
<evidence type="ECO:0000313" key="1">
    <source>
        <dbReference type="EMBL" id="JAH03962.1"/>
    </source>
</evidence>
<reference evidence="1" key="2">
    <citation type="journal article" date="2015" name="Fish Shellfish Immunol.">
        <title>Early steps in the European eel (Anguilla anguilla)-Vibrio vulnificus interaction in the gills: Role of the RtxA13 toxin.</title>
        <authorList>
            <person name="Callol A."/>
            <person name="Pajuelo D."/>
            <person name="Ebbesson L."/>
            <person name="Teles M."/>
            <person name="MacKenzie S."/>
            <person name="Amaro C."/>
        </authorList>
    </citation>
    <scope>NUCLEOTIDE SEQUENCE</scope>
</reference>
<sequence>MSIAAQCCLTSNADVISLRTLKVANRTRNENQTAPDSIPYTSR</sequence>
<accession>A0A0E9PI49</accession>
<reference evidence="1" key="1">
    <citation type="submission" date="2014-11" db="EMBL/GenBank/DDBJ databases">
        <authorList>
            <person name="Amaro Gonzalez C."/>
        </authorList>
    </citation>
    <scope>NUCLEOTIDE SEQUENCE</scope>
</reference>
<protein>
    <submittedName>
        <fullName evidence="1">Uncharacterized protein</fullName>
    </submittedName>
</protein>
<dbReference type="AlphaFoldDB" id="A0A0E9PI49"/>
<proteinExistence type="predicted"/>